<sequence length="552" mass="61204">MKTYPIWPGEIAKPPAIVYTPKRLQKKEPSTSRPGYHYIFFYGSHNHAWIEDEKIFPHSDKLLEDAIKKKKSILYSNAVEDIIVESDTLVQSLRLIRKYRIQCDVTNFYINNPNPEKLIKDLIKKNKLLTKPPTTNCVKRGRPPKKNECKETKNSQKSNLKVEASDRKLRSSQISSCASSQISSCASSQISSCVSSQISSCTSNDCSAPISITLNGDQVAIFPPLDNQLVLGQNFELHPEPPVDLSKPNTALQNKSIEPISVKIGCIGLGMMGKRIIKNFLQSGHDVSVCHHIPEQCKQFIDAGAKQFSTPAELVHNCDIIFCCVSTPLAVRRVVLGVNGILDGLVGCQPGTKSYVELTSLTPLTSRLMSQGILYYGGIYLEAPIIGSRSLAEESSLAIFGAGDHELFLRCSSCFSAISKECYFVGEEVGVGSRLNLIHNMLIGTANVSLAETMALVEQMNIRKSQFLEILKFSNINCPLFVEKGQAIVENKFVTNNSLRYQLQNLKMALIYGDKFAHHLPLASAANEVYKKCSLLDYYEHDISAAYLGIKN</sequence>
<dbReference type="Gene3D" id="3.40.50.720">
    <property type="entry name" value="NAD(P)-binding Rossmann-like Domain"/>
    <property type="match status" value="1"/>
</dbReference>
<dbReference type="GO" id="GO:0003677">
    <property type="term" value="F:DNA binding"/>
    <property type="evidence" value="ECO:0007669"/>
    <property type="project" value="TreeGrafter"/>
</dbReference>
<dbReference type="GO" id="GO:0031491">
    <property type="term" value="F:nucleosome binding"/>
    <property type="evidence" value="ECO:0007669"/>
    <property type="project" value="TreeGrafter"/>
</dbReference>
<dbReference type="Pfam" id="PF14833">
    <property type="entry name" value="NAD_binding_11"/>
    <property type="match status" value="1"/>
</dbReference>
<evidence type="ECO:0000256" key="4">
    <source>
        <dbReference type="ARBA" id="ARBA00030287"/>
    </source>
</evidence>
<gene>
    <name evidence="8" type="primary">AGAP009949</name>
    <name evidence="8" type="ORF">TNCT_410041</name>
</gene>
<dbReference type="GO" id="GO:0050661">
    <property type="term" value="F:NADP binding"/>
    <property type="evidence" value="ECO:0007669"/>
    <property type="project" value="InterPro"/>
</dbReference>
<feature type="domain" description="PWWP" evidence="7">
    <location>
        <begin position="1"/>
        <end position="61"/>
    </location>
</feature>
<evidence type="ECO:0000256" key="5">
    <source>
        <dbReference type="ARBA" id="ARBA00034140"/>
    </source>
</evidence>
<evidence type="ECO:0000256" key="3">
    <source>
        <dbReference type="ARBA" id="ARBA00022454"/>
    </source>
</evidence>
<reference evidence="8" key="1">
    <citation type="submission" date="2020-07" db="EMBL/GenBank/DDBJ databases">
        <title>Multicomponent nature underlies the extraordinary mechanical properties of spider dragline silk.</title>
        <authorList>
            <person name="Kono N."/>
            <person name="Nakamura H."/>
            <person name="Mori M."/>
            <person name="Yoshida Y."/>
            <person name="Ohtoshi R."/>
            <person name="Malay A.D."/>
            <person name="Moran D.A.P."/>
            <person name="Tomita M."/>
            <person name="Numata K."/>
            <person name="Arakawa K."/>
        </authorList>
    </citation>
    <scope>NUCLEOTIDE SEQUENCE</scope>
</reference>
<dbReference type="InterPro" id="IPR036291">
    <property type="entry name" value="NAD(P)-bd_dom_sf"/>
</dbReference>
<evidence type="ECO:0000313" key="9">
    <source>
        <dbReference type="Proteomes" id="UP000887116"/>
    </source>
</evidence>
<dbReference type="OrthoDB" id="6493824at2759"/>
<comment type="similarity">
    <text evidence="2">Belongs to the HIBADH-related family. NP60 subfamily.</text>
</comment>
<dbReference type="SUPFAM" id="SSF63748">
    <property type="entry name" value="Tudor/PWWP/MBT"/>
    <property type="match status" value="1"/>
</dbReference>
<dbReference type="InterPro" id="IPR006115">
    <property type="entry name" value="6PGDH_NADP-bd"/>
</dbReference>
<dbReference type="InterPro" id="IPR051265">
    <property type="entry name" value="HIBADH-related_NP60_sf"/>
</dbReference>
<dbReference type="SUPFAM" id="SSF51735">
    <property type="entry name" value="NAD(P)-binding Rossmann-fold domains"/>
    <property type="match status" value="1"/>
</dbReference>
<comment type="caution">
    <text evidence="8">The sequence shown here is derived from an EMBL/GenBank/DDBJ whole genome shotgun (WGS) entry which is preliminary data.</text>
</comment>
<accession>A0A8X6GBB3</accession>
<dbReference type="EMBL" id="BMAO01025120">
    <property type="protein sequence ID" value="GFR00433.1"/>
    <property type="molecule type" value="Genomic_DNA"/>
</dbReference>
<proteinExistence type="inferred from homology"/>
<evidence type="ECO:0000256" key="6">
    <source>
        <dbReference type="SAM" id="MobiDB-lite"/>
    </source>
</evidence>
<evidence type="ECO:0000259" key="7">
    <source>
        <dbReference type="PROSITE" id="PS50812"/>
    </source>
</evidence>
<dbReference type="InterPro" id="IPR029154">
    <property type="entry name" value="HIBADH-like_NADP-bd"/>
</dbReference>
<evidence type="ECO:0000256" key="1">
    <source>
        <dbReference type="ARBA" id="ARBA00004286"/>
    </source>
</evidence>
<feature type="region of interest" description="Disordered" evidence="6">
    <location>
        <begin position="133"/>
        <end position="165"/>
    </location>
</feature>
<dbReference type="SUPFAM" id="SSF48179">
    <property type="entry name" value="6-phosphogluconate dehydrogenase C-terminal domain-like"/>
    <property type="match status" value="1"/>
</dbReference>
<dbReference type="PROSITE" id="PS50812">
    <property type="entry name" value="PWWP"/>
    <property type="match status" value="1"/>
</dbReference>
<evidence type="ECO:0000256" key="2">
    <source>
        <dbReference type="ARBA" id="ARBA00007598"/>
    </source>
</evidence>
<evidence type="ECO:0000313" key="8">
    <source>
        <dbReference type="EMBL" id="GFR00433.1"/>
    </source>
</evidence>
<dbReference type="Pfam" id="PF03446">
    <property type="entry name" value="NAD_binding_2"/>
    <property type="match status" value="1"/>
</dbReference>
<dbReference type="InterPro" id="IPR000313">
    <property type="entry name" value="PWWP_dom"/>
</dbReference>
<feature type="compositionally biased region" description="Basic and acidic residues" evidence="6">
    <location>
        <begin position="145"/>
        <end position="154"/>
    </location>
</feature>
<dbReference type="PANTHER" id="PTHR43580:SF2">
    <property type="entry name" value="CYTOKINE-LIKE NUCLEAR FACTOR N-PAC"/>
    <property type="match status" value="1"/>
</dbReference>
<dbReference type="PANTHER" id="PTHR43580">
    <property type="entry name" value="OXIDOREDUCTASE GLYR1-RELATED"/>
    <property type="match status" value="1"/>
</dbReference>
<dbReference type="Proteomes" id="UP000887116">
    <property type="component" value="Unassembled WGS sequence"/>
</dbReference>
<keyword evidence="3" id="KW-0158">Chromosome</keyword>
<dbReference type="Gene3D" id="2.30.30.140">
    <property type="match status" value="1"/>
</dbReference>
<dbReference type="InterPro" id="IPR008927">
    <property type="entry name" value="6-PGluconate_DH-like_C_sf"/>
</dbReference>
<keyword evidence="9" id="KW-1185">Reference proteome</keyword>
<organism evidence="8 9">
    <name type="scientific">Trichonephila clavata</name>
    <name type="common">Joro spider</name>
    <name type="synonym">Nephila clavata</name>
    <dbReference type="NCBI Taxonomy" id="2740835"/>
    <lineage>
        <taxon>Eukaryota</taxon>
        <taxon>Metazoa</taxon>
        <taxon>Ecdysozoa</taxon>
        <taxon>Arthropoda</taxon>
        <taxon>Chelicerata</taxon>
        <taxon>Arachnida</taxon>
        <taxon>Araneae</taxon>
        <taxon>Araneomorphae</taxon>
        <taxon>Entelegynae</taxon>
        <taxon>Araneoidea</taxon>
        <taxon>Nephilidae</taxon>
        <taxon>Trichonephila</taxon>
    </lineage>
</organism>
<dbReference type="Gene3D" id="1.10.1040.10">
    <property type="entry name" value="N-(1-d-carboxylethyl)-l-norvaline Dehydrogenase, domain 2"/>
    <property type="match status" value="1"/>
</dbReference>
<dbReference type="AlphaFoldDB" id="A0A8X6GBB3"/>
<dbReference type="Pfam" id="PF00855">
    <property type="entry name" value="PWWP"/>
    <property type="match status" value="1"/>
</dbReference>
<dbReference type="GO" id="GO:0000785">
    <property type="term" value="C:chromatin"/>
    <property type="evidence" value="ECO:0007669"/>
    <property type="project" value="TreeGrafter"/>
</dbReference>
<dbReference type="InterPro" id="IPR013328">
    <property type="entry name" value="6PGD_dom2"/>
</dbReference>
<comment type="subcellular location">
    <subcellularLocation>
        <location evidence="1">Chromosome</location>
    </subcellularLocation>
</comment>
<protein>
    <recommendedName>
        <fullName evidence="5">Cytokine-like nuclear factor N-PAC</fullName>
    </recommendedName>
    <alternativeName>
        <fullName evidence="4">Glyoxylate reductase 1 homolog</fullName>
    </alternativeName>
</protein>
<name>A0A8X6GBB3_TRICU</name>
<dbReference type="GO" id="GO:0140673">
    <property type="term" value="P:transcription elongation-coupled chromatin remodeling"/>
    <property type="evidence" value="ECO:0007669"/>
    <property type="project" value="TreeGrafter"/>
</dbReference>
<dbReference type="GO" id="GO:0051287">
    <property type="term" value="F:NAD binding"/>
    <property type="evidence" value="ECO:0007669"/>
    <property type="project" value="InterPro"/>
</dbReference>